<sequence>MMKILFLFLFLIVGFGLASEETDLCKRKPYLLLCRNEDSDTLNPDPVKTDTENSVKDSDAKLDPTKTNEIPNIEKKQKITEIKTVEEIPVVKTRDEFSSPLASSSDSSGTVDYEAYRLRRAKLLRKINELDNEQLYGSQSTDYYGSYPYYSRPRSSNYYYPSSYGSGYSSSSYYPSYGNTYYPSNYGYGSGYGQPFTFGIGSGLNIGIPNVGPIGVGTEVKAQIITDPILTTPDLVHPTIITHQVMDQVTVVRVIIPPTATLTTLQITVTVADTANRLLLALVPD</sequence>
<dbReference type="WBParaSite" id="JU765_v2.g19665.t2">
    <property type="protein sequence ID" value="JU765_v2.g19665.t2"/>
    <property type="gene ID" value="JU765_v2.g19665"/>
</dbReference>
<evidence type="ECO:0000313" key="1">
    <source>
        <dbReference type="Proteomes" id="UP000887576"/>
    </source>
</evidence>
<protein>
    <submittedName>
        <fullName evidence="2">Uncharacterized protein</fullName>
    </submittedName>
</protein>
<organism evidence="1 2">
    <name type="scientific">Panagrolaimus sp. JU765</name>
    <dbReference type="NCBI Taxonomy" id="591449"/>
    <lineage>
        <taxon>Eukaryota</taxon>
        <taxon>Metazoa</taxon>
        <taxon>Ecdysozoa</taxon>
        <taxon>Nematoda</taxon>
        <taxon>Chromadorea</taxon>
        <taxon>Rhabditida</taxon>
        <taxon>Tylenchina</taxon>
        <taxon>Panagrolaimomorpha</taxon>
        <taxon>Panagrolaimoidea</taxon>
        <taxon>Panagrolaimidae</taxon>
        <taxon>Panagrolaimus</taxon>
    </lineage>
</organism>
<reference evidence="2" key="1">
    <citation type="submission" date="2022-11" db="UniProtKB">
        <authorList>
            <consortium name="WormBaseParasite"/>
        </authorList>
    </citation>
    <scope>IDENTIFICATION</scope>
</reference>
<accession>A0AC34QV92</accession>
<evidence type="ECO:0000313" key="2">
    <source>
        <dbReference type="WBParaSite" id="JU765_v2.g19665.t2"/>
    </source>
</evidence>
<name>A0AC34QV92_9BILA</name>
<proteinExistence type="predicted"/>
<dbReference type="Proteomes" id="UP000887576">
    <property type="component" value="Unplaced"/>
</dbReference>